<dbReference type="RefSeq" id="WP_276822165.1">
    <property type="nucleotide sequence ID" value="NZ_AP027452.1"/>
</dbReference>
<protein>
    <recommendedName>
        <fullName evidence="1">DUF4873 domain-containing protein</fullName>
    </recommendedName>
</protein>
<sequence length="266" mass="28807">MTRAVDVVVSGSAAPGLVAQLRDDLTLGVVVLDAVETAVFDGATDRWVVGELAARVLIDTAVEPGTRTGLLADDDVRAGMRPYLAGARHGFPNHFTVTDDDAARYVTQCLGALWRRGCTRIEVKPHVQAQYSRGVDRIRRKDRRTAKLADFEFTTSHDREEDDEDYRGPTVLIGADGTEIDVDVHLLALYQPVDNAVRWSGRIQPSAALADLHRGLNQPVHIRVGGRPAVPAVLVDNDPWGGSHITGAGQSPYPLPLLAELARLDG</sequence>
<accession>A0AAI8XMD5</accession>
<proteinExistence type="predicted"/>
<dbReference type="InterPro" id="IPR036188">
    <property type="entry name" value="FAD/NAD-bd_sf"/>
</dbReference>
<evidence type="ECO:0000313" key="2">
    <source>
        <dbReference type="EMBL" id="BDY27775.1"/>
    </source>
</evidence>
<organism evidence="2 3">
    <name type="scientific">Mycolicibacterium mageritense</name>
    <name type="common">Mycobacterium mageritense</name>
    <dbReference type="NCBI Taxonomy" id="53462"/>
    <lineage>
        <taxon>Bacteria</taxon>
        <taxon>Bacillati</taxon>
        <taxon>Actinomycetota</taxon>
        <taxon>Actinomycetes</taxon>
        <taxon>Mycobacteriales</taxon>
        <taxon>Mycobacteriaceae</taxon>
        <taxon>Mycolicibacterium</taxon>
    </lineage>
</organism>
<evidence type="ECO:0000259" key="1">
    <source>
        <dbReference type="Pfam" id="PF16170"/>
    </source>
</evidence>
<reference evidence="2" key="1">
    <citation type="submission" date="2023-03" db="EMBL/GenBank/DDBJ databases">
        <title>Draft genome sequence of a Mycolicibacterium mageritense strain H4_3_1 isolated from a hybrid biological-inorganic system reactor.</title>
        <authorList>
            <person name="Feng X."/>
            <person name="Kazama D."/>
            <person name="Sato K."/>
            <person name="Kobayashi H."/>
        </authorList>
    </citation>
    <scope>NUCLEOTIDE SEQUENCE</scope>
    <source>
        <strain evidence="2">H4_3_1</strain>
    </source>
</reference>
<name>A0AAI8XMD5_MYCME</name>
<gene>
    <name evidence="2" type="ORF">hbim_01702</name>
</gene>
<dbReference type="Pfam" id="PF16170">
    <property type="entry name" value="DUF4873"/>
    <property type="match status" value="1"/>
</dbReference>
<dbReference type="Proteomes" id="UP001241092">
    <property type="component" value="Chromosome"/>
</dbReference>
<dbReference type="EMBL" id="AP027452">
    <property type="protein sequence ID" value="BDY27775.1"/>
    <property type="molecule type" value="Genomic_DNA"/>
</dbReference>
<dbReference type="InterPro" id="IPR032371">
    <property type="entry name" value="DUF4873"/>
</dbReference>
<evidence type="ECO:0000313" key="3">
    <source>
        <dbReference type="Proteomes" id="UP001241092"/>
    </source>
</evidence>
<feature type="domain" description="DUF4873" evidence="1">
    <location>
        <begin position="163"/>
        <end position="254"/>
    </location>
</feature>
<dbReference type="AlphaFoldDB" id="A0AAI8XMD5"/>
<dbReference type="Gene3D" id="3.50.50.60">
    <property type="entry name" value="FAD/NAD(P)-binding domain"/>
    <property type="match status" value="1"/>
</dbReference>